<gene>
    <name evidence="1" type="ORF">BD293_0827</name>
</gene>
<dbReference type="AlphaFoldDB" id="A0A543KB00"/>
<comment type="caution">
    <text evidence="1">The sequence shown here is derived from an EMBL/GenBank/DDBJ whole genome shotgun (WGS) entry which is preliminary data.</text>
</comment>
<accession>A0A543KB00</accession>
<dbReference type="Proteomes" id="UP000320582">
    <property type="component" value="Unassembled WGS sequence"/>
</dbReference>
<sequence>MSGQRIDAMIEISAQAICDPAQPLEMLPHRLAEQWPEAPALELTVALASAADAVQAVFDDAGQSGRRAQRVWRQAAMVAADLHYLALSGANAATAGDLLAFWRSEYDMKDTS</sequence>
<proteinExistence type="predicted"/>
<protein>
    <submittedName>
        <fullName evidence="1">Uncharacterized protein</fullName>
    </submittedName>
</protein>
<evidence type="ECO:0000313" key="2">
    <source>
        <dbReference type="Proteomes" id="UP000320582"/>
    </source>
</evidence>
<organism evidence="1 2">
    <name type="scientific">Roseinatronobacter monicus</name>
    <dbReference type="NCBI Taxonomy" id="393481"/>
    <lineage>
        <taxon>Bacteria</taxon>
        <taxon>Pseudomonadati</taxon>
        <taxon>Pseudomonadota</taxon>
        <taxon>Alphaproteobacteria</taxon>
        <taxon>Rhodobacterales</taxon>
        <taxon>Paracoccaceae</taxon>
        <taxon>Roseinatronobacter</taxon>
    </lineage>
</organism>
<keyword evidence="2" id="KW-1185">Reference proteome</keyword>
<dbReference type="EMBL" id="VFPT01000001">
    <property type="protein sequence ID" value="TQM92234.1"/>
    <property type="molecule type" value="Genomic_DNA"/>
</dbReference>
<evidence type="ECO:0000313" key="1">
    <source>
        <dbReference type="EMBL" id="TQM92234.1"/>
    </source>
</evidence>
<dbReference type="OrthoDB" id="7689048at2"/>
<name>A0A543KB00_9RHOB</name>
<dbReference type="RefSeq" id="WP_142079981.1">
    <property type="nucleotide sequence ID" value="NZ_VFPT01000001.1"/>
</dbReference>
<reference evidence="1 2" key="1">
    <citation type="submission" date="2019-06" db="EMBL/GenBank/DDBJ databases">
        <title>Genomic Encyclopedia of Archaeal and Bacterial Type Strains, Phase II (KMG-II): from individual species to whole genera.</title>
        <authorList>
            <person name="Goeker M."/>
        </authorList>
    </citation>
    <scope>NUCLEOTIDE SEQUENCE [LARGE SCALE GENOMIC DNA]</scope>
    <source>
        <strain evidence="1 2">DSM 18423</strain>
    </source>
</reference>